<dbReference type="CDD" id="cd00104">
    <property type="entry name" value="KAZAL_FS"/>
    <property type="match status" value="2"/>
</dbReference>
<dbReference type="PANTHER" id="PTHR47499">
    <property type="entry name" value="SERINE PROTEASE INHIBITOR KAZAL-TYPE 7 SPINK7"/>
    <property type="match status" value="1"/>
</dbReference>
<protein>
    <submittedName>
        <fullName evidence="7">Serine peptidase inhibitor Kazal type 6</fullName>
    </submittedName>
</protein>
<dbReference type="Proteomes" id="UP000694396">
    <property type="component" value="Unplaced"/>
</dbReference>
<feature type="domain" description="Kazal-like" evidence="6">
    <location>
        <begin position="57"/>
        <end position="113"/>
    </location>
</feature>
<dbReference type="InterPro" id="IPR002350">
    <property type="entry name" value="Kazal_dom"/>
</dbReference>
<dbReference type="Pfam" id="PF00050">
    <property type="entry name" value="Kazal_1"/>
    <property type="match status" value="2"/>
</dbReference>
<accession>A0A8C3QGA5</accession>
<dbReference type="SMART" id="SM00280">
    <property type="entry name" value="KAZAL"/>
    <property type="match status" value="2"/>
</dbReference>
<dbReference type="InterPro" id="IPR001239">
    <property type="entry name" value="Prot_inh_Kazal-m"/>
</dbReference>
<dbReference type="PRINTS" id="PR00290">
    <property type="entry name" value="KAZALINHBTR"/>
</dbReference>
<keyword evidence="3" id="KW-0646">Protease inhibitor</keyword>
<dbReference type="Ensembl" id="ENSCRFT00000004225.1">
    <property type="protein sequence ID" value="ENSCRFP00000004063.1"/>
    <property type="gene ID" value="ENSCRFG00000003312.1"/>
</dbReference>
<evidence type="ECO:0000313" key="8">
    <source>
        <dbReference type="Proteomes" id="UP000694396"/>
    </source>
</evidence>
<dbReference type="Gene3D" id="3.30.60.30">
    <property type="match status" value="2"/>
</dbReference>
<comment type="subcellular location">
    <subcellularLocation>
        <location evidence="1">Secreted</location>
    </subcellularLocation>
</comment>
<dbReference type="InterPro" id="IPR050159">
    <property type="entry name" value="Kazal-type_SerProtInhib"/>
</dbReference>
<name>A0A8C3QGA5_9PASS</name>
<feature type="domain" description="Kazal-like" evidence="6">
    <location>
        <begin position="9"/>
        <end position="49"/>
    </location>
</feature>
<keyword evidence="2" id="KW-0964">Secreted</keyword>
<dbReference type="SUPFAM" id="SSF100895">
    <property type="entry name" value="Kazal-type serine protease inhibitors"/>
    <property type="match status" value="2"/>
</dbReference>
<evidence type="ECO:0000256" key="1">
    <source>
        <dbReference type="ARBA" id="ARBA00004613"/>
    </source>
</evidence>
<dbReference type="GO" id="GO:0004867">
    <property type="term" value="F:serine-type endopeptidase inhibitor activity"/>
    <property type="evidence" value="ECO:0007669"/>
    <property type="project" value="UniProtKB-KW"/>
</dbReference>
<evidence type="ECO:0000256" key="5">
    <source>
        <dbReference type="ARBA" id="ARBA00023157"/>
    </source>
</evidence>
<dbReference type="PROSITE" id="PS51465">
    <property type="entry name" value="KAZAL_2"/>
    <property type="match status" value="2"/>
</dbReference>
<evidence type="ECO:0000259" key="6">
    <source>
        <dbReference type="PROSITE" id="PS51465"/>
    </source>
</evidence>
<keyword evidence="8" id="KW-1185">Reference proteome</keyword>
<evidence type="ECO:0000256" key="4">
    <source>
        <dbReference type="ARBA" id="ARBA00022900"/>
    </source>
</evidence>
<sequence>MPPPSRYFRLFQFDCTPQKGSNLLCTSEFNPVCGSDGRTYGNKCQFCNAFTGFFLLLFSVQICREFLNRSVYCTRESNPHCGTDGVTYGNKCAFCKAVLRSGGKIRLKHLGKC</sequence>
<evidence type="ECO:0000256" key="2">
    <source>
        <dbReference type="ARBA" id="ARBA00022525"/>
    </source>
</evidence>
<organism evidence="7 8">
    <name type="scientific">Cyanoderma ruficeps</name>
    <name type="common">rufous-capped babbler</name>
    <dbReference type="NCBI Taxonomy" id="181631"/>
    <lineage>
        <taxon>Eukaryota</taxon>
        <taxon>Metazoa</taxon>
        <taxon>Chordata</taxon>
        <taxon>Craniata</taxon>
        <taxon>Vertebrata</taxon>
        <taxon>Euteleostomi</taxon>
        <taxon>Archelosauria</taxon>
        <taxon>Archosauria</taxon>
        <taxon>Dinosauria</taxon>
        <taxon>Saurischia</taxon>
        <taxon>Theropoda</taxon>
        <taxon>Coelurosauria</taxon>
        <taxon>Aves</taxon>
        <taxon>Neognathae</taxon>
        <taxon>Neoaves</taxon>
        <taxon>Telluraves</taxon>
        <taxon>Australaves</taxon>
        <taxon>Passeriformes</taxon>
        <taxon>Sylvioidea</taxon>
        <taxon>Timaliidae</taxon>
        <taxon>Cyanoderma</taxon>
    </lineage>
</organism>
<dbReference type="InterPro" id="IPR036058">
    <property type="entry name" value="Kazal_dom_sf"/>
</dbReference>
<evidence type="ECO:0000313" key="7">
    <source>
        <dbReference type="Ensembl" id="ENSCRFP00000004063.1"/>
    </source>
</evidence>
<keyword evidence="5" id="KW-1015">Disulfide bond</keyword>
<reference evidence="7" key="2">
    <citation type="submission" date="2025-09" db="UniProtKB">
        <authorList>
            <consortium name="Ensembl"/>
        </authorList>
    </citation>
    <scope>IDENTIFICATION</scope>
</reference>
<reference evidence="7" key="1">
    <citation type="submission" date="2025-08" db="UniProtKB">
        <authorList>
            <consortium name="Ensembl"/>
        </authorList>
    </citation>
    <scope>IDENTIFICATION</scope>
</reference>
<keyword evidence="4" id="KW-0722">Serine protease inhibitor</keyword>
<dbReference type="GO" id="GO:0005576">
    <property type="term" value="C:extracellular region"/>
    <property type="evidence" value="ECO:0007669"/>
    <property type="project" value="UniProtKB-SubCell"/>
</dbReference>
<proteinExistence type="predicted"/>
<dbReference type="AlphaFoldDB" id="A0A8C3QGA5"/>
<dbReference type="PANTHER" id="PTHR47499:SF6">
    <property type="entry name" value="SERINE PROTEASE INHIBITOR KAZAL-TYPE 6"/>
    <property type="match status" value="1"/>
</dbReference>
<evidence type="ECO:0000256" key="3">
    <source>
        <dbReference type="ARBA" id="ARBA00022690"/>
    </source>
</evidence>
<dbReference type="PROSITE" id="PS00282">
    <property type="entry name" value="KAZAL_1"/>
    <property type="match status" value="2"/>
</dbReference>